<organism evidence="4 5">
    <name type="scientific">Massarina eburnea CBS 473.64</name>
    <dbReference type="NCBI Taxonomy" id="1395130"/>
    <lineage>
        <taxon>Eukaryota</taxon>
        <taxon>Fungi</taxon>
        <taxon>Dikarya</taxon>
        <taxon>Ascomycota</taxon>
        <taxon>Pezizomycotina</taxon>
        <taxon>Dothideomycetes</taxon>
        <taxon>Pleosporomycetidae</taxon>
        <taxon>Pleosporales</taxon>
        <taxon>Massarineae</taxon>
        <taxon>Massarinaceae</taxon>
        <taxon>Massarina</taxon>
    </lineage>
</organism>
<dbReference type="GO" id="GO:0008408">
    <property type="term" value="F:3'-5' exonuclease activity"/>
    <property type="evidence" value="ECO:0007669"/>
    <property type="project" value="InterPro"/>
</dbReference>
<dbReference type="PANTHER" id="PTHR13620:SF104">
    <property type="entry name" value="EXONUCLEASE 3'-5' DOMAIN-CONTAINING PROTEIN 2"/>
    <property type="match status" value="1"/>
</dbReference>
<dbReference type="GO" id="GO:0005737">
    <property type="term" value="C:cytoplasm"/>
    <property type="evidence" value="ECO:0007669"/>
    <property type="project" value="TreeGrafter"/>
</dbReference>
<dbReference type="AlphaFoldDB" id="A0A6A6S7J7"/>
<gene>
    <name evidence="4" type="ORF">P280DRAFT_467079</name>
</gene>
<proteinExistence type="predicted"/>
<dbReference type="SUPFAM" id="SSF53098">
    <property type="entry name" value="Ribonuclease H-like"/>
    <property type="match status" value="1"/>
</dbReference>
<dbReference type="GO" id="GO:0003676">
    <property type="term" value="F:nucleic acid binding"/>
    <property type="evidence" value="ECO:0007669"/>
    <property type="project" value="InterPro"/>
</dbReference>
<dbReference type="Proteomes" id="UP000799753">
    <property type="component" value="Unassembled WGS sequence"/>
</dbReference>
<dbReference type="GO" id="GO:0005634">
    <property type="term" value="C:nucleus"/>
    <property type="evidence" value="ECO:0007669"/>
    <property type="project" value="TreeGrafter"/>
</dbReference>
<reference evidence="4" key="1">
    <citation type="journal article" date="2020" name="Stud. Mycol.">
        <title>101 Dothideomycetes genomes: a test case for predicting lifestyles and emergence of pathogens.</title>
        <authorList>
            <person name="Haridas S."/>
            <person name="Albert R."/>
            <person name="Binder M."/>
            <person name="Bloem J."/>
            <person name="Labutti K."/>
            <person name="Salamov A."/>
            <person name="Andreopoulos B."/>
            <person name="Baker S."/>
            <person name="Barry K."/>
            <person name="Bills G."/>
            <person name="Bluhm B."/>
            <person name="Cannon C."/>
            <person name="Castanera R."/>
            <person name="Culley D."/>
            <person name="Daum C."/>
            <person name="Ezra D."/>
            <person name="Gonzalez J."/>
            <person name="Henrissat B."/>
            <person name="Kuo A."/>
            <person name="Liang C."/>
            <person name="Lipzen A."/>
            <person name="Lutzoni F."/>
            <person name="Magnuson J."/>
            <person name="Mondo S."/>
            <person name="Nolan M."/>
            <person name="Ohm R."/>
            <person name="Pangilinan J."/>
            <person name="Park H.-J."/>
            <person name="Ramirez L."/>
            <person name="Alfaro M."/>
            <person name="Sun H."/>
            <person name="Tritt A."/>
            <person name="Yoshinaga Y."/>
            <person name="Zwiers L.-H."/>
            <person name="Turgeon B."/>
            <person name="Goodwin S."/>
            <person name="Spatafora J."/>
            <person name="Crous P."/>
            <person name="Grigoriev I."/>
        </authorList>
    </citation>
    <scope>NUCLEOTIDE SEQUENCE</scope>
    <source>
        <strain evidence="4">CBS 473.64</strain>
    </source>
</reference>
<dbReference type="Pfam" id="PF01612">
    <property type="entry name" value="DNA_pol_A_exo1"/>
    <property type="match status" value="1"/>
</dbReference>
<dbReference type="Gene3D" id="3.30.420.10">
    <property type="entry name" value="Ribonuclease H-like superfamily/Ribonuclease H"/>
    <property type="match status" value="1"/>
</dbReference>
<evidence type="ECO:0000259" key="3">
    <source>
        <dbReference type="SMART" id="SM00474"/>
    </source>
</evidence>
<protein>
    <submittedName>
        <fullName evidence="4">Ribonuclease H-like protein</fullName>
    </submittedName>
</protein>
<dbReference type="InterPro" id="IPR051132">
    <property type="entry name" value="3-5_Exonuclease_domain"/>
</dbReference>
<keyword evidence="5" id="KW-1185">Reference proteome</keyword>
<dbReference type="EMBL" id="MU006780">
    <property type="protein sequence ID" value="KAF2642971.1"/>
    <property type="molecule type" value="Genomic_DNA"/>
</dbReference>
<evidence type="ECO:0000313" key="4">
    <source>
        <dbReference type="EMBL" id="KAF2642971.1"/>
    </source>
</evidence>
<dbReference type="CDD" id="cd06141">
    <property type="entry name" value="WRN_exo"/>
    <property type="match status" value="1"/>
</dbReference>
<dbReference type="InterPro" id="IPR012337">
    <property type="entry name" value="RNaseH-like_sf"/>
</dbReference>
<feature type="domain" description="3'-5' exonuclease" evidence="3">
    <location>
        <begin position="92"/>
        <end position="285"/>
    </location>
</feature>
<accession>A0A6A6S7J7</accession>
<dbReference type="OrthoDB" id="1920326at2759"/>
<keyword evidence="2" id="KW-0378">Hydrolase</keyword>
<sequence length="357" mass="40872">MLRKLFQQVHRHHRSEHGLLSHKTAGLLKYQKPALFLSFHRTISNHAPDVAEAIPRWPRAFQLYLPAGATVESPHQFSYTFFQGPNAREVELQYSDNLASSERIAQSFLEEEVVGFDMEWIFPQPNPSPPLKELICLIQIASESNIGLFHIAVHEGDTVDELIAPSLRRIIESPRIRKIGQSIMGDGSRIKDHFGLAPQNLVELSYLHRLIRARTPRGRDRLKTYYVKGGLAYMVQTHFPGLRLMKDKGMHAGWMEPLSEKHRMYAADDAYASVMLFHKMNSLRQEMTPSPPLPRQTEEYNEWNSGFPVPKLIQLEPLTPTAENLSAKKFFLLHETGLRGVFRRLAFAVSSVWTGEK</sequence>
<evidence type="ECO:0000256" key="1">
    <source>
        <dbReference type="ARBA" id="ARBA00022722"/>
    </source>
</evidence>
<dbReference type="InterPro" id="IPR002562">
    <property type="entry name" value="3'-5'_exonuclease_dom"/>
</dbReference>
<dbReference type="PANTHER" id="PTHR13620">
    <property type="entry name" value="3-5 EXONUCLEASE"/>
    <property type="match status" value="1"/>
</dbReference>
<dbReference type="SMART" id="SM00474">
    <property type="entry name" value="35EXOc"/>
    <property type="match status" value="1"/>
</dbReference>
<dbReference type="GO" id="GO:0006139">
    <property type="term" value="P:nucleobase-containing compound metabolic process"/>
    <property type="evidence" value="ECO:0007669"/>
    <property type="project" value="InterPro"/>
</dbReference>
<evidence type="ECO:0000256" key="2">
    <source>
        <dbReference type="ARBA" id="ARBA00022801"/>
    </source>
</evidence>
<dbReference type="InterPro" id="IPR036397">
    <property type="entry name" value="RNaseH_sf"/>
</dbReference>
<evidence type="ECO:0000313" key="5">
    <source>
        <dbReference type="Proteomes" id="UP000799753"/>
    </source>
</evidence>
<keyword evidence="1" id="KW-0540">Nuclease</keyword>
<name>A0A6A6S7J7_9PLEO</name>